<reference evidence="1 2" key="1">
    <citation type="submission" date="2016-10" db="EMBL/GenBank/DDBJ databases">
        <authorList>
            <person name="de Groot N.N."/>
        </authorList>
    </citation>
    <scope>NUCLEOTIDE SEQUENCE [LARGE SCALE GENOMIC DNA]</scope>
    <source>
        <strain evidence="1 2">CGMCC 4.5727</strain>
    </source>
</reference>
<evidence type="ECO:0000313" key="2">
    <source>
        <dbReference type="Proteomes" id="UP000199155"/>
    </source>
</evidence>
<sequence length="133" mass="15058">MASVYAEFALRRGWLRPDRVLADDEYEALKGRVRQWAGEDRTWADVTAEFGSPCVLFGGTNPRYGKTLGYLSEDLEQPMVVFHLWNGSAPGAEPWPPEHEQPLLLAVRYGEGPFRQTFTFTPEGLRRKPSSAE</sequence>
<accession>A0A1G9IY66</accession>
<dbReference type="Proteomes" id="UP000199155">
    <property type="component" value="Unassembled WGS sequence"/>
</dbReference>
<protein>
    <submittedName>
        <fullName evidence="1">Uncharacterized protein</fullName>
    </submittedName>
</protein>
<keyword evidence="2" id="KW-1185">Reference proteome</keyword>
<evidence type="ECO:0000313" key="1">
    <source>
        <dbReference type="EMBL" id="SDL30025.1"/>
    </source>
</evidence>
<gene>
    <name evidence="1" type="ORF">SAMN05421806_1266</name>
</gene>
<organism evidence="1 2">
    <name type="scientific">Streptomyces indicus</name>
    <dbReference type="NCBI Taxonomy" id="417292"/>
    <lineage>
        <taxon>Bacteria</taxon>
        <taxon>Bacillati</taxon>
        <taxon>Actinomycetota</taxon>
        <taxon>Actinomycetes</taxon>
        <taxon>Kitasatosporales</taxon>
        <taxon>Streptomycetaceae</taxon>
        <taxon>Streptomyces</taxon>
    </lineage>
</organism>
<name>A0A1G9IY66_9ACTN</name>
<proteinExistence type="predicted"/>
<dbReference type="AlphaFoldDB" id="A0A1G9IY66"/>
<dbReference type="EMBL" id="FNFF01000026">
    <property type="protein sequence ID" value="SDL30025.1"/>
    <property type="molecule type" value="Genomic_DNA"/>
</dbReference>